<reference evidence="1 2" key="1">
    <citation type="journal article" date="2002" name="Nature">
        <title>Genome sequence and comparative analysis of the model rodent malaria parasite Plasmodium yoelii yoelii.</title>
        <authorList>
            <person name="Carlton J.M."/>
            <person name="Angiuoli S.V."/>
            <person name="Suh B.B."/>
            <person name="Kooij T.W."/>
            <person name="Pertea M."/>
            <person name="Silva J.C."/>
            <person name="Ermolaeva M.D."/>
            <person name="Allen J.E."/>
            <person name="Selengut J.D."/>
            <person name="Koo H.L."/>
            <person name="Peterson J.D."/>
            <person name="Pop M."/>
            <person name="Kosack D.S."/>
            <person name="Shumway M.F."/>
            <person name="Bidwell S.L."/>
            <person name="Shallom S.J."/>
            <person name="van Aken S.E."/>
            <person name="Riedmuller S.B."/>
            <person name="Feldblyum T.V."/>
            <person name="Cho J.K."/>
            <person name="Quackenbush J."/>
            <person name="Sedegah M."/>
            <person name="Shoaibi A."/>
            <person name="Cummings L.M."/>
            <person name="Florens L."/>
            <person name="Yates J.R."/>
            <person name="Raine J.D."/>
            <person name="Sinden R.E."/>
            <person name="Harris M.A."/>
            <person name="Cunningham D.A."/>
            <person name="Preiser P.R."/>
            <person name="Bergman L.W."/>
            <person name="Vaidya A.B."/>
            <person name="van Lin L.H."/>
            <person name="Janse C.J."/>
            <person name="Waters A.P."/>
            <person name="Smith H.O."/>
            <person name="White O.R."/>
            <person name="Salzberg S.L."/>
            <person name="Venter J.C."/>
            <person name="Fraser C.M."/>
            <person name="Hoffman S.L."/>
            <person name="Gardner M.J."/>
            <person name="Carucci D.J."/>
        </authorList>
    </citation>
    <scope>NUCLEOTIDE SEQUENCE [LARGE SCALE GENOMIC DNA]</scope>
    <source>
        <strain evidence="1 2">17XNL</strain>
    </source>
</reference>
<dbReference type="AlphaFoldDB" id="Q7REJ0"/>
<evidence type="ECO:0000313" key="1">
    <source>
        <dbReference type="EMBL" id="EAA17040.1"/>
    </source>
</evidence>
<dbReference type="InParanoid" id="Q7REJ0"/>
<gene>
    <name evidence="1" type="ORF">PY05074</name>
</gene>
<accession>Q7REJ0</accession>
<proteinExistence type="predicted"/>
<keyword evidence="2" id="KW-1185">Reference proteome</keyword>
<comment type="caution">
    <text evidence="1">The sequence shown here is derived from an EMBL/GenBank/DDBJ whole genome shotgun (WGS) entry which is preliminary data.</text>
</comment>
<evidence type="ECO:0000313" key="2">
    <source>
        <dbReference type="Proteomes" id="UP000008553"/>
    </source>
</evidence>
<organism evidence="1 2">
    <name type="scientific">Plasmodium yoelii yoelii</name>
    <dbReference type="NCBI Taxonomy" id="73239"/>
    <lineage>
        <taxon>Eukaryota</taxon>
        <taxon>Sar</taxon>
        <taxon>Alveolata</taxon>
        <taxon>Apicomplexa</taxon>
        <taxon>Aconoidasida</taxon>
        <taxon>Haemosporida</taxon>
        <taxon>Plasmodiidae</taxon>
        <taxon>Plasmodium</taxon>
        <taxon>Plasmodium (Vinckeia)</taxon>
    </lineage>
</organism>
<dbReference type="PaxDb" id="73239-Q7REJ0"/>
<sequence>MVHDKNIFIFFLPLKTWETFKELIINRKYFLFCSIHNIVCKHYYRYL</sequence>
<protein>
    <submittedName>
        <fullName evidence="1">Uncharacterized protein</fullName>
    </submittedName>
</protein>
<name>Q7REJ0_PLAYO</name>
<dbReference type="Proteomes" id="UP000008553">
    <property type="component" value="Unassembled WGS sequence"/>
</dbReference>
<dbReference type="EMBL" id="AABL01001587">
    <property type="protein sequence ID" value="EAA17040.1"/>
    <property type="molecule type" value="Genomic_DNA"/>
</dbReference>